<keyword evidence="8" id="KW-1185">Reference proteome</keyword>
<dbReference type="InterPro" id="IPR027417">
    <property type="entry name" value="P-loop_NTPase"/>
</dbReference>
<keyword evidence="3" id="KW-0547">Nucleotide-binding</keyword>
<dbReference type="GO" id="GO:0016887">
    <property type="term" value="F:ATP hydrolysis activity"/>
    <property type="evidence" value="ECO:0007669"/>
    <property type="project" value="InterPro"/>
</dbReference>
<evidence type="ECO:0000313" key="7">
    <source>
        <dbReference type="EMBL" id="OJG46900.1"/>
    </source>
</evidence>
<dbReference type="STRING" id="249189.RV04_GL000147"/>
<comment type="similarity">
    <text evidence="1">Belongs to the ABC transporter superfamily.</text>
</comment>
<dbReference type="EMBL" id="JXKQ01000001">
    <property type="protein sequence ID" value="OJG46900.1"/>
    <property type="molecule type" value="Genomic_DNA"/>
</dbReference>
<dbReference type="InterPro" id="IPR017871">
    <property type="entry name" value="ABC_transporter-like_CS"/>
</dbReference>
<feature type="domain" description="ABC transporter" evidence="6">
    <location>
        <begin position="2"/>
        <end position="228"/>
    </location>
</feature>
<dbReference type="FunFam" id="3.40.50.300:FF:000032">
    <property type="entry name" value="Export ABC transporter ATP-binding protein"/>
    <property type="match status" value="1"/>
</dbReference>
<evidence type="ECO:0000256" key="2">
    <source>
        <dbReference type="ARBA" id="ARBA00022448"/>
    </source>
</evidence>
<dbReference type="PANTHER" id="PTHR42798">
    <property type="entry name" value="LIPOPROTEIN-RELEASING SYSTEM ATP-BINDING PROTEIN LOLD"/>
    <property type="match status" value="1"/>
</dbReference>
<sequence length="228" mass="25767">MIELKQINKYYRNDEEVLHVLKDINLSADAGEMIAIMGPSGSGKSTLINTLGFIDTKFEGEYLFEGENLITTTDDRLSKIRNQTVGFVFQNFSLIENYTVYENVELPLLYNGYSFHQTKEKVMAVLAKVGLADKAEKHPRQLSGGQQQRVAIARALINQPKFIIADEPTGALDTHTSNDIMELFKELNRQDQVTIFLVTHDPEVVPYCTRLVQIRDGAIIEDRTVIEA</sequence>
<dbReference type="PROSITE" id="PS00211">
    <property type="entry name" value="ABC_TRANSPORTER_1"/>
    <property type="match status" value="1"/>
</dbReference>
<evidence type="ECO:0000313" key="8">
    <source>
        <dbReference type="Proteomes" id="UP000182077"/>
    </source>
</evidence>
<dbReference type="AlphaFoldDB" id="A0A1L8TRJ5"/>
<dbReference type="Proteomes" id="UP000182077">
    <property type="component" value="Unassembled WGS sequence"/>
</dbReference>
<dbReference type="Pfam" id="PF00005">
    <property type="entry name" value="ABC_tran"/>
    <property type="match status" value="1"/>
</dbReference>
<dbReference type="GO" id="GO:0006865">
    <property type="term" value="P:amino acid transport"/>
    <property type="evidence" value="ECO:0007669"/>
    <property type="project" value="UniProtKB-KW"/>
</dbReference>
<proteinExistence type="inferred from homology"/>
<keyword evidence="2" id="KW-0813">Transport</keyword>
<dbReference type="InterPro" id="IPR003593">
    <property type="entry name" value="AAA+_ATPase"/>
</dbReference>
<dbReference type="GO" id="GO:0005524">
    <property type="term" value="F:ATP binding"/>
    <property type="evidence" value="ECO:0007669"/>
    <property type="project" value="UniProtKB-KW"/>
</dbReference>
<evidence type="ECO:0000256" key="4">
    <source>
        <dbReference type="ARBA" id="ARBA00022840"/>
    </source>
</evidence>
<gene>
    <name evidence="7" type="ORF">RV04_GL000147</name>
</gene>
<dbReference type="InterPro" id="IPR017911">
    <property type="entry name" value="MacB-like_ATP-bd"/>
</dbReference>
<keyword evidence="4 7" id="KW-0067">ATP-binding</keyword>
<organism evidence="7 8">
    <name type="scientific">Enterococcus hermanniensis</name>
    <dbReference type="NCBI Taxonomy" id="249189"/>
    <lineage>
        <taxon>Bacteria</taxon>
        <taxon>Bacillati</taxon>
        <taxon>Bacillota</taxon>
        <taxon>Bacilli</taxon>
        <taxon>Lactobacillales</taxon>
        <taxon>Enterococcaceae</taxon>
        <taxon>Enterococcus</taxon>
    </lineage>
</organism>
<dbReference type="GO" id="GO:0022857">
    <property type="term" value="F:transmembrane transporter activity"/>
    <property type="evidence" value="ECO:0007669"/>
    <property type="project" value="UniProtKB-ARBA"/>
</dbReference>
<dbReference type="PROSITE" id="PS50893">
    <property type="entry name" value="ABC_TRANSPORTER_2"/>
    <property type="match status" value="1"/>
</dbReference>
<dbReference type="CDD" id="cd03255">
    <property type="entry name" value="ABC_MJ0796_LolCDE_FtsE"/>
    <property type="match status" value="1"/>
</dbReference>
<dbReference type="SMART" id="SM00382">
    <property type="entry name" value="AAA"/>
    <property type="match status" value="1"/>
</dbReference>
<dbReference type="OrthoDB" id="9791546at2"/>
<dbReference type="InterPro" id="IPR003439">
    <property type="entry name" value="ABC_transporter-like_ATP-bd"/>
</dbReference>
<dbReference type="GO" id="GO:0098796">
    <property type="term" value="C:membrane protein complex"/>
    <property type="evidence" value="ECO:0007669"/>
    <property type="project" value="UniProtKB-ARBA"/>
</dbReference>
<evidence type="ECO:0000259" key="6">
    <source>
        <dbReference type="PROSITE" id="PS50893"/>
    </source>
</evidence>
<name>A0A1L8TRJ5_9ENTE</name>
<reference evidence="7 8" key="1">
    <citation type="submission" date="2014-12" db="EMBL/GenBank/DDBJ databases">
        <title>Draft genome sequences of 29 type strains of Enterococci.</title>
        <authorList>
            <person name="Zhong Z."/>
            <person name="Sun Z."/>
            <person name="Liu W."/>
            <person name="Zhang W."/>
            <person name="Zhang H."/>
        </authorList>
    </citation>
    <scope>NUCLEOTIDE SEQUENCE [LARGE SCALE GENOMIC DNA]</scope>
    <source>
        <strain evidence="7 8">DSM 17122</strain>
    </source>
</reference>
<evidence type="ECO:0000256" key="1">
    <source>
        <dbReference type="ARBA" id="ARBA00005417"/>
    </source>
</evidence>
<dbReference type="SUPFAM" id="SSF52540">
    <property type="entry name" value="P-loop containing nucleoside triphosphate hydrolases"/>
    <property type="match status" value="1"/>
</dbReference>
<comment type="caution">
    <text evidence="7">The sequence shown here is derived from an EMBL/GenBank/DDBJ whole genome shotgun (WGS) entry which is preliminary data.</text>
</comment>
<protein>
    <submittedName>
        <fullName evidence="7">ABC transporter ATP-binding protein</fullName>
    </submittedName>
</protein>
<keyword evidence="5" id="KW-0029">Amino-acid transport</keyword>
<dbReference type="Gene3D" id="3.40.50.300">
    <property type="entry name" value="P-loop containing nucleotide triphosphate hydrolases"/>
    <property type="match status" value="1"/>
</dbReference>
<evidence type="ECO:0000256" key="5">
    <source>
        <dbReference type="ARBA" id="ARBA00022970"/>
    </source>
</evidence>
<dbReference type="PANTHER" id="PTHR42798:SF6">
    <property type="entry name" value="CELL DIVISION ATP-BINDING PROTEIN FTSE"/>
    <property type="match status" value="1"/>
</dbReference>
<dbReference type="RefSeq" id="WP_071856567.1">
    <property type="nucleotide sequence ID" value="NZ_JBHSHK010000005.1"/>
</dbReference>
<accession>A0A1L8TRJ5</accession>
<evidence type="ECO:0000256" key="3">
    <source>
        <dbReference type="ARBA" id="ARBA00022741"/>
    </source>
</evidence>